<proteinExistence type="predicted"/>
<keyword evidence="3" id="KW-1185">Reference proteome</keyword>
<dbReference type="AlphaFoldDB" id="A0A6C0GMR7"/>
<sequence length="76" mass="8498">MNPDNENTPLGENEDQFTEGSYQSIKKAEEQDKEDTEESKPAKDSFKTITDIQNDTDPGNSSEDVAREQGPYGVQE</sequence>
<dbReference type="Proteomes" id="UP000480178">
    <property type="component" value="Chromosome"/>
</dbReference>
<feature type="compositionally biased region" description="Polar residues" evidence="1">
    <location>
        <begin position="47"/>
        <end position="63"/>
    </location>
</feature>
<dbReference type="KEGG" id="rhoz:GXP67_22055"/>
<dbReference type="EMBL" id="CP048222">
    <property type="protein sequence ID" value="QHT69134.1"/>
    <property type="molecule type" value="Genomic_DNA"/>
</dbReference>
<name>A0A6C0GMR7_9BACT</name>
<feature type="compositionally biased region" description="Polar residues" evidence="1">
    <location>
        <begin position="1"/>
        <end position="10"/>
    </location>
</feature>
<accession>A0A6C0GMR7</accession>
<evidence type="ECO:0000256" key="1">
    <source>
        <dbReference type="SAM" id="MobiDB-lite"/>
    </source>
</evidence>
<protein>
    <submittedName>
        <fullName evidence="2">Uncharacterized protein</fullName>
    </submittedName>
</protein>
<gene>
    <name evidence="2" type="ORF">GXP67_22055</name>
</gene>
<evidence type="ECO:0000313" key="2">
    <source>
        <dbReference type="EMBL" id="QHT69134.1"/>
    </source>
</evidence>
<dbReference type="RefSeq" id="WP_162445127.1">
    <property type="nucleotide sequence ID" value="NZ_CP048222.1"/>
</dbReference>
<feature type="region of interest" description="Disordered" evidence="1">
    <location>
        <begin position="1"/>
        <end position="76"/>
    </location>
</feature>
<organism evidence="2 3">
    <name type="scientific">Rhodocytophaga rosea</name>
    <dbReference type="NCBI Taxonomy" id="2704465"/>
    <lineage>
        <taxon>Bacteria</taxon>
        <taxon>Pseudomonadati</taxon>
        <taxon>Bacteroidota</taxon>
        <taxon>Cytophagia</taxon>
        <taxon>Cytophagales</taxon>
        <taxon>Rhodocytophagaceae</taxon>
        <taxon>Rhodocytophaga</taxon>
    </lineage>
</organism>
<evidence type="ECO:0000313" key="3">
    <source>
        <dbReference type="Proteomes" id="UP000480178"/>
    </source>
</evidence>
<reference evidence="2 3" key="1">
    <citation type="submission" date="2020-01" db="EMBL/GenBank/DDBJ databases">
        <authorList>
            <person name="Kim M.K."/>
        </authorList>
    </citation>
    <scope>NUCLEOTIDE SEQUENCE [LARGE SCALE GENOMIC DNA]</scope>
    <source>
        <strain evidence="2 3">172606-1</strain>
    </source>
</reference>